<dbReference type="GO" id="GO:0070936">
    <property type="term" value="P:protein K48-linked ubiquitination"/>
    <property type="evidence" value="ECO:0007669"/>
    <property type="project" value="TreeGrafter"/>
</dbReference>
<dbReference type="InterPro" id="IPR001841">
    <property type="entry name" value="Znf_RING"/>
</dbReference>
<evidence type="ECO:0000256" key="5">
    <source>
        <dbReference type="ARBA" id="ARBA00022723"/>
    </source>
</evidence>
<dbReference type="GO" id="GO:0008270">
    <property type="term" value="F:zinc ion binding"/>
    <property type="evidence" value="ECO:0007669"/>
    <property type="project" value="UniProtKB-KW"/>
</dbReference>
<dbReference type="GO" id="GO:0005783">
    <property type="term" value="C:endoplasmic reticulum"/>
    <property type="evidence" value="ECO:0007669"/>
    <property type="project" value="TreeGrafter"/>
</dbReference>
<evidence type="ECO:0000259" key="13">
    <source>
        <dbReference type="PROSITE" id="PS50089"/>
    </source>
</evidence>
<feature type="domain" description="RING-type" evidence="13">
    <location>
        <begin position="299"/>
        <end position="337"/>
    </location>
</feature>
<evidence type="ECO:0000256" key="1">
    <source>
        <dbReference type="ARBA" id="ARBA00004141"/>
    </source>
</evidence>
<evidence type="ECO:0000256" key="10">
    <source>
        <dbReference type="PROSITE-ProRule" id="PRU00175"/>
    </source>
</evidence>
<dbReference type="PANTHER" id="PTHR15067:SF5">
    <property type="entry name" value="E3 UBIQUITIN-PROTEIN LIGASE AMFR"/>
    <property type="match status" value="1"/>
</dbReference>
<comment type="pathway">
    <text evidence="2">Protein modification; protein ubiquitination.</text>
</comment>
<proteinExistence type="predicted"/>
<dbReference type="GO" id="GO:0016020">
    <property type="term" value="C:membrane"/>
    <property type="evidence" value="ECO:0007669"/>
    <property type="project" value="UniProtKB-SubCell"/>
</dbReference>
<dbReference type="PROSITE" id="PS50089">
    <property type="entry name" value="ZF_RING_2"/>
    <property type="match status" value="1"/>
</dbReference>
<feature type="transmembrane region" description="Helical" evidence="12">
    <location>
        <begin position="238"/>
        <end position="260"/>
    </location>
</feature>
<dbReference type="CDD" id="cd16455">
    <property type="entry name" value="RING-H2_AMFR"/>
    <property type="match status" value="1"/>
</dbReference>
<dbReference type="GO" id="GO:0006511">
    <property type="term" value="P:ubiquitin-dependent protein catabolic process"/>
    <property type="evidence" value="ECO:0007669"/>
    <property type="project" value="TreeGrafter"/>
</dbReference>
<reference evidence="15" key="1">
    <citation type="submission" date="2020-11" db="EMBL/GenBank/DDBJ databases">
        <authorList>
            <person name="Tran Van P."/>
        </authorList>
    </citation>
    <scope>NUCLEOTIDE SEQUENCE</scope>
</reference>
<dbReference type="SMART" id="SM00184">
    <property type="entry name" value="RING"/>
    <property type="match status" value="1"/>
</dbReference>
<feature type="transmembrane region" description="Helical" evidence="12">
    <location>
        <begin position="37"/>
        <end position="55"/>
    </location>
</feature>
<feature type="transmembrane region" description="Helical" evidence="12">
    <location>
        <begin position="139"/>
        <end position="163"/>
    </location>
</feature>
<evidence type="ECO:0000256" key="6">
    <source>
        <dbReference type="ARBA" id="ARBA00022771"/>
    </source>
</evidence>
<dbReference type="GO" id="GO:0043130">
    <property type="term" value="F:ubiquitin binding"/>
    <property type="evidence" value="ECO:0007669"/>
    <property type="project" value="InterPro"/>
</dbReference>
<dbReference type="PROSITE" id="PS51140">
    <property type="entry name" value="CUE"/>
    <property type="match status" value="1"/>
</dbReference>
<gene>
    <name evidence="15" type="ORF">TBIB3V08_LOCUS9912</name>
</gene>
<dbReference type="AlphaFoldDB" id="A0A7R9F620"/>
<feature type="transmembrane region" description="Helical" evidence="12">
    <location>
        <begin position="98"/>
        <end position="118"/>
    </location>
</feature>
<dbReference type="InterPro" id="IPR003892">
    <property type="entry name" value="CUE"/>
</dbReference>
<dbReference type="PANTHER" id="PTHR15067">
    <property type="entry name" value="E3 UBIQUITIN-PROTEIN LIGASE RNF8"/>
    <property type="match status" value="1"/>
</dbReference>
<dbReference type="Gene3D" id="3.30.40.10">
    <property type="entry name" value="Zinc/RING finger domain, C3HC4 (zinc finger)"/>
    <property type="match status" value="1"/>
</dbReference>
<protein>
    <recommendedName>
        <fullName evidence="16">E3 ubiquitin-protein ligase AMFR</fullName>
    </recommendedName>
</protein>
<dbReference type="GO" id="GO:0030968">
    <property type="term" value="P:endoplasmic reticulum unfolded protein response"/>
    <property type="evidence" value="ECO:0007669"/>
    <property type="project" value="TreeGrafter"/>
</dbReference>
<feature type="domain" description="CUE" evidence="14">
    <location>
        <begin position="561"/>
        <end position="603"/>
    </location>
</feature>
<dbReference type="EMBL" id="OD569039">
    <property type="protein sequence ID" value="CAD7447602.1"/>
    <property type="molecule type" value="Genomic_DNA"/>
</dbReference>
<evidence type="ECO:0000256" key="4">
    <source>
        <dbReference type="ARBA" id="ARBA00022692"/>
    </source>
</evidence>
<dbReference type="FunFam" id="3.30.40.10:FF:000149">
    <property type="entry name" value="E3 ubiquitin-protein ligase AMFR"/>
    <property type="match status" value="1"/>
</dbReference>
<keyword evidence="3" id="KW-0808">Transferase</keyword>
<keyword evidence="6 10" id="KW-0863">Zinc-finger</keyword>
<name>A0A7R9F620_9NEOP</name>
<keyword evidence="5" id="KW-0479">Metal-binding</keyword>
<dbReference type="SUPFAM" id="SSF57850">
    <property type="entry name" value="RING/U-box"/>
    <property type="match status" value="1"/>
</dbReference>
<dbReference type="Pfam" id="PF25563">
    <property type="entry name" value="TPR_SYVN1_N"/>
    <property type="match status" value="1"/>
</dbReference>
<evidence type="ECO:0000256" key="2">
    <source>
        <dbReference type="ARBA" id="ARBA00004906"/>
    </source>
</evidence>
<dbReference type="GO" id="GO:0005829">
    <property type="term" value="C:cytosol"/>
    <property type="evidence" value="ECO:0007669"/>
    <property type="project" value="TreeGrafter"/>
</dbReference>
<comment type="subcellular location">
    <subcellularLocation>
        <location evidence="1">Membrane</location>
        <topology evidence="1">Multi-pass membrane protein</topology>
    </subcellularLocation>
</comment>
<evidence type="ECO:0000256" key="12">
    <source>
        <dbReference type="SAM" id="Phobius"/>
    </source>
</evidence>
<dbReference type="InterPro" id="IPR057992">
    <property type="entry name" value="TPR_SYVN1_N"/>
</dbReference>
<feature type="transmembrane region" description="Helical" evidence="12">
    <location>
        <begin position="75"/>
        <end position="92"/>
    </location>
</feature>
<organism evidence="15">
    <name type="scientific">Timema bartmani</name>
    <dbReference type="NCBI Taxonomy" id="61472"/>
    <lineage>
        <taxon>Eukaryota</taxon>
        <taxon>Metazoa</taxon>
        <taxon>Ecdysozoa</taxon>
        <taxon>Arthropoda</taxon>
        <taxon>Hexapoda</taxon>
        <taxon>Insecta</taxon>
        <taxon>Pterygota</taxon>
        <taxon>Neoptera</taxon>
        <taxon>Polyneoptera</taxon>
        <taxon>Phasmatodea</taxon>
        <taxon>Timematodea</taxon>
        <taxon>Timematoidea</taxon>
        <taxon>Timematidae</taxon>
        <taxon>Timema</taxon>
    </lineage>
</organism>
<keyword evidence="4 12" id="KW-0812">Transmembrane</keyword>
<dbReference type="InterPro" id="IPR013083">
    <property type="entry name" value="Znf_RING/FYVE/PHD"/>
</dbReference>
<evidence type="ECO:0000256" key="11">
    <source>
        <dbReference type="SAM" id="MobiDB-lite"/>
    </source>
</evidence>
<sequence length="705" mass="80396">MLSEQLSIPLVILPTWLVSPMASLVLTVAKHKFFADHMTLINMAYCCLILLGKFIQQLVFGELRVSEQQHIKDKFWNFVFYKFIFVFGVINVQYMDEVVLWCSWFSVLGFLHLLAQLCKDRFEYLSFSPTTPGWSHARLLGLLVAIFCLSGFMFLICVAVGFFGGLNTFAFMVAECVQLSVQTLHVIFRYVLHLYDMRQGGGSGGRVWEKRGPVAYYAELVFELAALLIDLVHHLHMLLWSNILLSMASLVICMQLRFLFHEIQRRIKKHRNYLWVLNHMEQNYPMASSEELSENSDNCAICWEKMESARKLPCTHLFHNSCLQSWLEQDSSCPTCRMVLSIQSPAGLEAANRMEHNLDTQGENQATPRRPPNHFFHFDGSRYVSWLPSFSVEVTHTQLLRSDQAQPAQTSQLDAMARQTSPAFRISFVVGMSSGSSSISSSPSPSLDYCYSLIISALSRLSQIVMSSSAAMYSSYVQPGANLCQVSSSHGRVKVRGGRRSQSFVITSTRELTQFPRYNHYSPYQYQPRGVVVSEPGGYEPEGPGFIPDWYLGYSSRKRNYPNSHQGLVQQLFPYLSLPTIVEDLRATRSVELTIENVLDGRVVAPPPMFQRDSDPPAVLDVEPVPAWEELCTTPETHQEESAETSTNLGGRFSKSSIERERILHLRKEQLLVSARRRYMERHCRPELQQSMSEDSSVRHRHINS</sequence>
<feature type="region of interest" description="Disordered" evidence="11">
    <location>
        <begin position="684"/>
        <end position="705"/>
    </location>
</feature>
<evidence type="ECO:0000256" key="9">
    <source>
        <dbReference type="ARBA" id="ARBA00023136"/>
    </source>
</evidence>
<keyword evidence="9 12" id="KW-0472">Membrane</keyword>
<dbReference type="Pfam" id="PF13639">
    <property type="entry name" value="zf-RING_2"/>
    <property type="match status" value="1"/>
</dbReference>
<evidence type="ECO:0000259" key="14">
    <source>
        <dbReference type="PROSITE" id="PS51140"/>
    </source>
</evidence>
<dbReference type="Gene3D" id="1.10.8.10">
    <property type="entry name" value="DNA helicase RuvA subunit, C-terminal domain"/>
    <property type="match status" value="1"/>
</dbReference>
<evidence type="ECO:0000313" key="15">
    <source>
        <dbReference type="EMBL" id="CAD7447602.1"/>
    </source>
</evidence>
<dbReference type="GO" id="GO:0061630">
    <property type="term" value="F:ubiquitin protein ligase activity"/>
    <property type="evidence" value="ECO:0007669"/>
    <property type="project" value="TreeGrafter"/>
</dbReference>
<keyword evidence="7" id="KW-0862">Zinc</keyword>
<evidence type="ECO:0008006" key="16">
    <source>
        <dbReference type="Google" id="ProtNLM"/>
    </source>
</evidence>
<keyword evidence="8 12" id="KW-1133">Transmembrane helix</keyword>
<evidence type="ECO:0000256" key="3">
    <source>
        <dbReference type="ARBA" id="ARBA00022679"/>
    </source>
</evidence>
<evidence type="ECO:0000256" key="8">
    <source>
        <dbReference type="ARBA" id="ARBA00022989"/>
    </source>
</evidence>
<evidence type="ECO:0000256" key="7">
    <source>
        <dbReference type="ARBA" id="ARBA00022833"/>
    </source>
</evidence>
<dbReference type="GO" id="GO:0000151">
    <property type="term" value="C:ubiquitin ligase complex"/>
    <property type="evidence" value="ECO:0007669"/>
    <property type="project" value="TreeGrafter"/>
</dbReference>
<accession>A0A7R9F620</accession>